<reference evidence="1" key="1">
    <citation type="submission" date="2018-02" db="EMBL/GenBank/DDBJ databases">
        <title>Rhizophora mucronata_Transcriptome.</title>
        <authorList>
            <person name="Meera S.P."/>
            <person name="Sreeshan A."/>
            <person name="Augustine A."/>
        </authorList>
    </citation>
    <scope>NUCLEOTIDE SEQUENCE</scope>
    <source>
        <tissue evidence="1">Leaf</tissue>
    </source>
</reference>
<sequence length="66" mass="7882">MQKHLQEKQNSPVFVQILSPPRSKLWDKTAQVDNHYTYVIRGASLQRQLREHFTSRNWLWPVHANA</sequence>
<dbReference type="EMBL" id="GGEC01059900">
    <property type="protein sequence ID" value="MBX40384.1"/>
    <property type="molecule type" value="Transcribed_RNA"/>
</dbReference>
<proteinExistence type="predicted"/>
<protein>
    <submittedName>
        <fullName evidence="1">Uncharacterized protein</fullName>
    </submittedName>
</protein>
<name>A0A2P2ND37_RHIMU</name>
<accession>A0A2P2ND37</accession>
<dbReference type="AlphaFoldDB" id="A0A2P2ND37"/>
<evidence type="ECO:0000313" key="1">
    <source>
        <dbReference type="EMBL" id="MBX40384.1"/>
    </source>
</evidence>
<organism evidence="1">
    <name type="scientific">Rhizophora mucronata</name>
    <name type="common">Asiatic mangrove</name>
    <dbReference type="NCBI Taxonomy" id="61149"/>
    <lineage>
        <taxon>Eukaryota</taxon>
        <taxon>Viridiplantae</taxon>
        <taxon>Streptophyta</taxon>
        <taxon>Embryophyta</taxon>
        <taxon>Tracheophyta</taxon>
        <taxon>Spermatophyta</taxon>
        <taxon>Magnoliopsida</taxon>
        <taxon>eudicotyledons</taxon>
        <taxon>Gunneridae</taxon>
        <taxon>Pentapetalae</taxon>
        <taxon>rosids</taxon>
        <taxon>fabids</taxon>
        <taxon>Malpighiales</taxon>
        <taxon>Rhizophoraceae</taxon>
        <taxon>Rhizophora</taxon>
    </lineage>
</organism>